<evidence type="ECO:0000313" key="2">
    <source>
        <dbReference type="EMBL" id="GAA1864662.1"/>
    </source>
</evidence>
<feature type="domain" description="VOC" evidence="1">
    <location>
        <begin position="138"/>
        <end position="254"/>
    </location>
</feature>
<organism evidence="2 3">
    <name type="scientific">Myceligenerans crystallogenes</name>
    <dbReference type="NCBI Taxonomy" id="316335"/>
    <lineage>
        <taxon>Bacteria</taxon>
        <taxon>Bacillati</taxon>
        <taxon>Actinomycetota</taxon>
        <taxon>Actinomycetes</taxon>
        <taxon>Micrococcales</taxon>
        <taxon>Promicromonosporaceae</taxon>
        <taxon>Myceligenerans</taxon>
    </lineage>
</organism>
<dbReference type="InterPro" id="IPR052164">
    <property type="entry name" value="Anthracycline_SecMetBiosynth"/>
</dbReference>
<reference evidence="2 3" key="1">
    <citation type="journal article" date="2019" name="Int. J. Syst. Evol. Microbiol.">
        <title>The Global Catalogue of Microorganisms (GCM) 10K type strain sequencing project: providing services to taxonomists for standard genome sequencing and annotation.</title>
        <authorList>
            <consortium name="The Broad Institute Genomics Platform"/>
            <consortium name="The Broad Institute Genome Sequencing Center for Infectious Disease"/>
            <person name="Wu L."/>
            <person name="Ma J."/>
        </authorList>
    </citation>
    <scope>NUCLEOTIDE SEQUENCE [LARGE SCALE GENOMIC DNA]</scope>
    <source>
        <strain evidence="2 3">JCM 14326</strain>
    </source>
</reference>
<dbReference type="PANTHER" id="PTHR33993:SF14">
    <property type="entry name" value="GB|AAF24581.1"/>
    <property type="match status" value="1"/>
</dbReference>
<dbReference type="SUPFAM" id="SSF54593">
    <property type="entry name" value="Glyoxalase/Bleomycin resistance protein/Dihydroxybiphenyl dioxygenase"/>
    <property type="match status" value="2"/>
</dbReference>
<dbReference type="PANTHER" id="PTHR33993">
    <property type="entry name" value="GLYOXALASE-RELATED"/>
    <property type="match status" value="1"/>
</dbReference>
<comment type="caution">
    <text evidence="2">The sequence shown here is derived from an EMBL/GenBank/DDBJ whole genome shotgun (WGS) entry which is preliminary data.</text>
</comment>
<feature type="domain" description="VOC" evidence="1">
    <location>
        <begin position="11"/>
        <end position="124"/>
    </location>
</feature>
<dbReference type="RefSeq" id="WP_344102933.1">
    <property type="nucleotide sequence ID" value="NZ_BAAANL010000004.1"/>
</dbReference>
<dbReference type="Proteomes" id="UP001501094">
    <property type="component" value="Unassembled WGS sequence"/>
</dbReference>
<dbReference type="Gene3D" id="3.10.180.10">
    <property type="entry name" value="2,3-Dihydroxybiphenyl 1,2-Dioxygenase, domain 1"/>
    <property type="match status" value="2"/>
</dbReference>
<evidence type="ECO:0000259" key="1">
    <source>
        <dbReference type="PROSITE" id="PS51819"/>
    </source>
</evidence>
<proteinExistence type="predicted"/>
<dbReference type="Pfam" id="PF00903">
    <property type="entry name" value="Glyoxalase"/>
    <property type="match status" value="2"/>
</dbReference>
<dbReference type="InterPro" id="IPR029068">
    <property type="entry name" value="Glyas_Bleomycin-R_OHBP_Dase"/>
</dbReference>
<dbReference type="PROSITE" id="PS51819">
    <property type="entry name" value="VOC"/>
    <property type="match status" value="2"/>
</dbReference>
<dbReference type="InterPro" id="IPR004360">
    <property type="entry name" value="Glyas_Fos-R_dOase_dom"/>
</dbReference>
<gene>
    <name evidence="2" type="ORF">GCM10009751_23490</name>
</gene>
<protein>
    <submittedName>
        <fullName evidence="2">VOC family protein</fullName>
    </submittedName>
</protein>
<dbReference type="InterPro" id="IPR037523">
    <property type="entry name" value="VOC_core"/>
</dbReference>
<evidence type="ECO:0000313" key="3">
    <source>
        <dbReference type="Proteomes" id="UP001501094"/>
    </source>
</evidence>
<accession>A0ABN2NF08</accession>
<dbReference type="CDD" id="cd07247">
    <property type="entry name" value="SgaA_N_like"/>
    <property type="match status" value="1"/>
</dbReference>
<keyword evidence="3" id="KW-1185">Reference proteome</keyword>
<name>A0ABN2NF08_9MICO</name>
<sequence>MPATPALPEGAPIWIDLNTPDVPAAVSFYGELFGWEHTEGSAEFGGYGTFTKNGAAIAGSMPLQSPEQPAMWGVYLKTSDVDAALARATAAGATALFPVHPVGDLGRFTFVIDPAGAGVGFWEAARHTGTELVMEAGAPAWYELMAKDYDASVAFYTEAALWDAHVMMDTPEMRYTTLGKDRDAVAGIYDAAATLPAEAPGTWRVYFGSDDVDASFERVKTLGGAVAEEPRDSPYGRWGTAVDPAGVPFNIIGVND</sequence>
<dbReference type="EMBL" id="BAAANL010000004">
    <property type="protein sequence ID" value="GAA1864662.1"/>
    <property type="molecule type" value="Genomic_DNA"/>
</dbReference>